<reference evidence="2 3" key="1">
    <citation type="submission" date="2021-06" db="EMBL/GenBank/DDBJ databases">
        <title>Caerostris extrusa draft genome.</title>
        <authorList>
            <person name="Kono N."/>
            <person name="Arakawa K."/>
        </authorList>
    </citation>
    <scope>NUCLEOTIDE SEQUENCE [LARGE SCALE GENOMIC DNA]</scope>
</reference>
<evidence type="ECO:0000313" key="2">
    <source>
        <dbReference type="EMBL" id="GIY36628.1"/>
    </source>
</evidence>
<dbReference type="AlphaFoldDB" id="A0AAV4SQK0"/>
<organism evidence="2 3">
    <name type="scientific">Caerostris extrusa</name>
    <name type="common">Bark spider</name>
    <name type="synonym">Caerostris bankana</name>
    <dbReference type="NCBI Taxonomy" id="172846"/>
    <lineage>
        <taxon>Eukaryota</taxon>
        <taxon>Metazoa</taxon>
        <taxon>Ecdysozoa</taxon>
        <taxon>Arthropoda</taxon>
        <taxon>Chelicerata</taxon>
        <taxon>Arachnida</taxon>
        <taxon>Araneae</taxon>
        <taxon>Araneomorphae</taxon>
        <taxon>Entelegynae</taxon>
        <taxon>Araneoidea</taxon>
        <taxon>Araneidae</taxon>
        <taxon>Caerostris</taxon>
    </lineage>
</organism>
<evidence type="ECO:0000313" key="3">
    <source>
        <dbReference type="Proteomes" id="UP001054945"/>
    </source>
</evidence>
<dbReference type="EMBL" id="BPLR01010070">
    <property type="protein sequence ID" value="GIY36628.1"/>
    <property type="molecule type" value="Genomic_DNA"/>
</dbReference>
<keyword evidence="1" id="KW-1133">Transmembrane helix</keyword>
<keyword evidence="1" id="KW-0812">Transmembrane</keyword>
<keyword evidence="1" id="KW-0472">Membrane</keyword>
<accession>A0AAV4SQK0</accession>
<keyword evidence="3" id="KW-1185">Reference proteome</keyword>
<gene>
    <name evidence="2" type="ORF">CEXT_108401</name>
</gene>
<evidence type="ECO:0000256" key="1">
    <source>
        <dbReference type="SAM" id="Phobius"/>
    </source>
</evidence>
<protein>
    <submittedName>
        <fullName evidence="2">Uncharacterized protein</fullName>
    </submittedName>
</protein>
<name>A0AAV4SQK0_CAEEX</name>
<dbReference type="Proteomes" id="UP001054945">
    <property type="component" value="Unassembled WGS sequence"/>
</dbReference>
<comment type="caution">
    <text evidence="2">The sequence shown here is derived from an EMBL/GenBank/DDBJ whole genome shotgun (WGS) entry which is preliminary data.</text>
</comment>
<proteinExistence type="predicted"/>
<feature type="transmembrane region" description="Helical" evidence="1">
    <location>
        <begin position="48"/>
        <end position="68"/>
    </location>
</feature>
<sequence length="84" mass="9780">MSRSIYCFDGELFFESVSSASLPLKFVVLLDRFLGVQNTMTPRTAHNFIPFVISPPPFISYVFFFTIFTRKRNDFKQEDAITLE</sequence>